<reference evidence="13 14" key="1">
    <citation type="submission" date="2021-02" db="EMBL/GenBank/DDBJ databases">
        <title>Safari Cat Assemblies.</title>
        <authorList>
            <person name="Bredemeyer K.R."/>
            <person name="Murphy W.J."/>
        </authorList>
    </citation>
    <scope>NUCLEOTIDE SEQUENCE [LARGE SCALE GENOMIC DNA]</scope>
</reference>
<keyword evidence="8" id="KW-0175">Coiled coil</keyword>
<evidence type="ECO:0000256" key="9">
    <source>
        <dbReference type="SAM" id="MobiDB-lite"/>
    </source>
</evidence>
<keyword evidence="3 7" id="KW-0813">Transport</keyword>
<evidence type="ECO:0000256" key="6">
    <source>
        <dbReference type="ARBA" id="ARBA00023242"/>
    </source>
</evidence>
<keyword evidence="5 7" id="KW-0653">Protein transport</keyword>
<evidence type="ECO:0000256" key="2">
    <source>
        <dbReference type="ARBA" id="ARBA00005783"/>
    </source>
</evidence>
<organism evidence="13 14">
    <name type="scientific">Felis catus</name>
    <name type="common">Cat</name>
    <name type="synonym">Felis silvestris catus</name>
    <dbReference type="NCBI Taxonomy" id="9685"/>
    <lineage>
        <taxon>Eukaryota</taxon>
        <taxon>Metazoa</taxon>
        <taxon>Chordata</taxon>
        <taxon>Craniata</taxon>
        <taxon>Vertebrata</taxon>
        <taxon>Euteleostomi</taxon>
        <taxon>Mammalia</taxon>
        <taxon>Eutheria</taxon>
        <taxon>Laurasiatheria</taxon>
        <taxon>Carnivora</taxon>
        <taxon>Feliformia</taxon>
        <taxon>Felidae</taxon>
        <taxon>Felinae</taxon>
        <taxon>Felis</taxon>
    </lineage>
</organism>
<feature type="region of interest" description="Disordered" evidence="9">
    <location>
        <begin position="542"/>
        <end position="562"/>
    </location>
</feature>
<feature type="region of interest" description="Disordered" evidence="9">
    <location>
        <begin position="579"/>
        <end position="662"/>
    </location>
</feature>
<accession>A0ABI7YX84</accession>
<evidence type="ECO:0000259" key="10">
    <source>
        <dbReference type="Pfam" id="PF05285"/>
    </source>
</evidence>
<reference evidence="13" key="3">
    <citation type="submission" date="2025-09" db="UniProtKB">
        <authorList>
            <consortium name="Ensembl"/>
        </authorList>
    </citation>
    <scope>IDENTIFICATION</scope>
    <source>
        <strain evidence="13">breed Abyssinian</strain>
    </source>
</reference>
<reference evidence="13" key="2">
    <citation type="submission" date="2025-08" db="UniProtKB">
        <authorList>
            <consortium name="Ensembl"/>
        </authorList>
    </citation>
    <scope>IDENTIFICATION</scope>
    <source>
        <strain evidence="13">breed Abyssinian</strain>
    </source>
</reference>
<feature type="region of interest" description="Disordered" evidence="9">
    <location>
        <begin position="461"/>
        <end position="481"/>
    </location>
</feature>
<proteinExistence type="inferred from homology"/>
<evidence type="ECO:0000256" key="4">
    <source>
        <dbReference type="ARBA" id="ARBA00022517"/>
    </source>
</evidence>
<evidence type="ECO:0000256" key="1">
    <source>
        <dbReference type="ARBA" id="ARBA00003823"/>
    </source>
</evidence>
<evidence type="ECO:0000313" key="14">
    <source>
        <dbReference type="Proteomes" id="UP000823872"/>
    </source>
</evidence>
<evidence type="ECO:0000256" key="8">
    <source>
        <dbReference type="SAM" id="Coils"/>
    </source>
</evidence>
<sequence length="662" mass="76985">MSNRNNNKLPSNLPQLQNLIKRDPPAYIEEFLQQYNHYKSNVEIFKLQPNKPSKELAELVMFMAQIGHCYPEHLSNFPQELKDLLSYNHTVLDPDLRMTFCKALILLRNKNLINPSSLLELFFELLRCHDKLLRKTLYTHIVTDIKNINAKHKNNKVNIVLQNFMYTMLRDSNATAAKISLDVMIELYRRNIWNDAKTVNVITTACFSKVTKDEGPTARDLLVQYATGKKSSKNKKRLEKAMKVLKKQKKKKKPEVFNFSAIHLIHDPQDFAEKLLKQLESSKERFEVKMMLMNLISRLVGIHELFLFNFYPFVQRFLQPHQREVTKILLFAAQASHHLVPPEIIQSLLMTVANNFVTDKNSGEVMTVGINAIKEITARCPLAMTEELLQDLAQYKTHKDKNVMMSARTLIQLFRTLNPQMLQKKFRGKPTEASIEARVQEYGELDAKDYIPGAEVLEVEKEENAENDEDGWETTSLSEEADADGEWVDVHHSSDEEQQEISKKLNSMPVDERRAKAAAVSTSRVLTQEDFQKIRMAQMRKELDAAPGKAQKRKHIEIDSDEEPRGELLSLRDIERLHKKPKSDKETRLATAMAGKTDRKEFVRKKTKMNPFSSSTNKEKKKQKNFMMMRYSHNVRSKNKRSFREKQLALRDALLKKRKRMK</sequence>
<comment type="function">
    <text evidence="1 7">Required for 60S pre-ribosomal subunits export to the cytoplasm.</text>
</comment>
<comment type="subcellular location">
    <subcellularLocation>
        <location evidence="7">Nucleus</location>
        <location evidence="7">Nucleolus</location>
    </subcellularLocation>
</comment>
<feature type="domain" description="SDA1 C-terminal" evidence="12">
    <location>
        <begin position="613"/>
        <end position="659"/>
    </location>
</feature>
<dbReference type="Pfam" id="PF21638">
    <property type="entry name" value="SDA1_C"/>
    <property type="match status" value="1"/>
</dbReference>
<evidence type="ECO:0000256" key="7">
    <source>
        <dbReference type="RuleBase" id="RU365057"/>
    </source>
</evidence>
<evidence type="ECO:0000313" key="13">
    <source>
        <dbReference type="Ensembl" id="ENSFCTP00005039511.1"/>
    </source>
</evidence>
<dbReference type="InterPro" id="IPR027312">
    <property type="entry name" value="Sda1"/>
</dbReference>
<keyword evidence="4 7" id="KW-0690">Ribosome biogenesis</keyword>
<gene>
    <name evidence="13" type="primary">SDAD1</name>
</gene>
<evidence type="ECO:0000259" key="12">
    <source>
        <dbReference type="Pfam" id="PF21638"/>
    </source>
</evidence>
<comment type="similarity">
    <text evidence="2 7">Belongs to the SDA1 family.</text>
</comment>
<feature type="coiled-coil region" evidence="8">
    <location>
        <begin position="228"/>
        <end position="289"/>
    </location>
</feature>
<dbReference type="InterPro" id="IPR012977">
    <property type="entry name" value="SDA1_N"/>
</dbReference>
<dbReference type="Pfam" id="PF05285">
    <property type="entry name" value="SDA1_dom"/>
    <property type="match status" value="1"/>
</dbReference>
<dbReference type="PANTHER" id="PTHR12730:SF0">
    <property type="entry name" value="PROTEIN SDA1 HOMOLOG"/>
    <property type="match status" value="1"/>
</dbReference>
<keyword evidence="14" id="KW-1185">Reference proteome</keyword>
<evidence type="ECO:0000259" key="11">
    <source>
        <dbReference type="Pfam" id="PF08158"/>
    </source>
</evidence>
<dbReference type="SUPFAM" id="SSF48371">
    <property type="entry name" value="ARM repeat"/>
    <property type="match status" value="1"/>
</dbReference>
<dbReference type="InterPro" id="IPR016024">
    <property type="entry name" value="ARM-type_fold"/>
</dbReference>
<dbReference type="InterPro" id="IPR048292">
    <property type="entry name" value="SDA1_C"/>
</dbReference>
<evidence type="ECO:0000256" key="5">
    <source>
        <dbReference type="ARBA" id="ARBA00022927"/>
    </source>
</evidence>
<dbReference type="InterPro" id="IPR007949">
    <property type="entry name" value="SDA1_MD"/>
</dbReference>
<feature type="domain" description="SDA1 N-terminal" evidence="11">
    <location>
        <begin position="62"/>
        <end position="212"/>
    </location>
</feature>
<feature type="domain" description="SDA1 N-terminal" evidence="11">
    <location>
        <begin position="213"/>
        <end position="399"/>
    </location>
</feature>
<dbReference type="Pfam" id="PF08158">
    <property type="entry name" value="SDA1_HEAT"/>
    <property type="match status" value="2"/>
</dbReference>
<dbReference type="Ensembl" id="ENSFCTT00005053727.1">
    <property type="protein sequence ID" value="ENSFCTP00005039511.1"/>
    <property type="gene ID" value="ENSFCTG00005018448.1"/>
</dbReference>
<name>A0ABI7YX84_FELCA</name>
<dbReference type="Proteomes" id="UP000823872">
    <property type="component" value="Chromosome B1"/>
</dbReference>
<dbReference type="PANTHER" id="PTHR12730">
    <property type="entry name" value="HSDA/SDA1-RELATED"/>
    <property type="match status" value="1"/>
</dbReference>
<protein>
    <recommendedName>
        <fullName evidence="7">Protein SDA1</fullName>
    </recommendedName>
</protein>
<feature type="compositionally biased region" description="Basic and acidic residues" evidence="9">
    <location>
        <begin position="642"/>
        <end position="655"/>
    </location>
</feature>
<dbReference type="GeneTree" id="ENSGT00390000010355"/>
<keyword evidence="6 7" id="KW-0539">Nucleus</keyword>
<evidence type="ECO:0000256" key="3">
    <source>
        <dbReference type="ARBA" id="ARBA00022448"/>
    </source>
</evidence>
<feature type="domain" description="SDA1 middle" evidence="10">
    <location>
        <begin position="460"/>
        <end position="595"/>
    </location>
</feature>